<keyword evidence="1" id="KW-0472">Membrane</keyword>
<sequence>MARGKSLITGTAGFVILVIAITTSNEYIKYGLLTFAGAIFLYEILSDLGVIKFKDRR</sequence>
<dbReference type="AlphaFoldDB" id="A0A1I5TQ75"/>
<name>A0A1I5TQ75_9BACT</name>
<evidence type="ECO:0000313" key="3">
    <source>
        <dbReference type="Proteomes" id="UP000199306"/>
    </source>
</evidence>
<gene>
    <name evidence="2" type="ORF">SAMN04515674_106151</name>
</gene>
<dbReference type="Proteomes" id="UP000199306">
    <property type="component" value="Unassembled WGS sequence"/>
</dbReference>
<keyword evidence="3" id="KW-1185">Reference proteome</keyword>
<dbReference type="EMBL" id="FOXH01000006">
    <property type="protein sequence ID" value="SFP85214.1"/>
    <property type="molecule type" value="Genomic_DNA"/>
</dbReference>
<feature type="transmembrane region" description="Helical" evidence="1">
    <location>
        <begin position="7"/>
        <end position="24"/>
    </location>
</feature>
<feature type="transmembrane region" description="Helical" evidence="1">
    <location>
        <begin position="30"/>
        <end position="51"/>
    </location>
</feature>
<keyword evidence="1" id="KW-0812">Transmembrane</keyword>
<dbReference type="STRING" id="1079859.SAMN04515674_106151"/>
<protein>
    <submittedName>
        <fullName evidence="2">Uncharacterized protein</fullName>
    </submittedName>
</protein>
<organism evidence="2 3">
    <name type="scientific">Pseudarcicella hirudinis</name>
    <dbReference type="NCBI Taxonomy" id="1079859"/>
    <lineage>
        <taxon>Bacteria</taxon>
        <taxon>Pseudomonadati</taxon>
        <taxon>Bacteroidota</taxon>
        <taxon>Cytophagia</taxon>
        <taxon>Cytophagales</taxon>
        <taxon>Flectobacillaceae</taxon>
        <taxon>Pseudarcicella</taxon>
    </lineage>
</organism>
<proteinExistence type="predicted"/>
<keyword evidence="1" id="KW-1133">Transmembrane helix</keyword>
<evidence type="ECO:0000313" key="2">
    <source>
        <dbReference type="EMBL" id="SFP85214.1"/>
    </source>
</evidence>
<dbReference type="RefSeq" id="WP_177219383.1">
    <property type="nucleotide sequence ID" value="NZ_FOXH01000006.1"/>
</dbReference>
<reference evidence="2 3" key="1">
    <citation type="submission" date="2016-10" db="EMBL/GenBank/DDBJ databases">
        <authorList>
            <person name="de Groot N.N."/>
        </authorList>
    </citation>
    <scope>NUCLEOTIDE SEQUENCE [LARGE SCALE GENOMIC DNA]</scope>
    <source>
        <strain evidence="3">E92,LMG 26720,CCM 7988</strain>
    </source>
</reference>
<accession>A0A1I5TQ75</accession>
<evidence type="ECO:0000256" key="1">
    <source>
        <dbReference type="SAM" id="Phobius"/>
    </source>
</evidence>